<dbReference type="PROSITE" id="PS50076">
    <property type="entry name" value="DNAJ_2"/>
    <property type="match status" value="1"/>
</dbReference>
<gene>
    <name evidence="4" type="ORF">M513_10589</name>
</gene>
<accession>A0A085LU66</accession>
<dbReference type="AlphaFoldDB" id="A0A085LU66"/>
<dbReference type="GO" id="GO:0042026">
    <property type="term" value="P:protein refolding"/>
    <property type="evidence" value="ECO:0007669"/>
    <property type="project" value="TreeGrafter"/>
</dbReference>
<evidence type="ECO:0000313" key="5">
    <source>
        <dbReference type="Proteomes" id="UP000030764"/>
    </source>
</evidence>
<dbReference type="InterPro" id="IPR001623">
    <property type="entry name" value="DnaJ_domain"/>
</dbReference>
<dbReference type="Gene3D" id="1.10.287.110">
    <property type="entry name" value="DnaJ domain"/>
    <property type="match status" value="1"/>
</dbReference>
<dbReference type="GO" id="GO:0051082">
    <property type="term" value="F:unfolded protein binding"/>
    <property type="evidence" value="ECO:0007669"/>
    <property type="project" value="TreeGrafter"/>
</dbReference>
<evidence type="ECO:0000313" key="4">
    <source>
        <dbReference type="EMBL" id="KFD48512.1"/>
    </source>
</evidence>
<dbReference type="InterPro" id="IPR036869">
    <property type="entry name" value="J_dom_sf"/>
</dbReference>
<evidence type="ECO:0000256" key="1">
    <source>
        <dbReference type="ARBA" id="ARBA00023186"/>
    </source>
</evidence>
<keyword evidence="2" id="KW-0812">Transmembrane</keyword>
<evidence type="ECO:0000259" key="3">
    <source>
        <dbReference type="PROSITE" id="PS50076"/>
    </source>
</evidence>
<dbReference type="PANTHER" id="PTHR43096">
    <property type="entry name" value="DNAJ HOMOLOG 1, MITOCHONDRIAL-RELATED"/>
    <property type="match status" value="1"/>
</dbReference>
<dbReference type="CDD" id="cd06257">
    <property type="entry name" value="DnaJ"/>
    <property type="match status" value="1"/>
</dbReference>
<reference evidence="4 5" key="1">
    <citation type="journal article" date="2014" name="Nat. Genet.">
        <title>Genome and transcriptome of the porcine whipworm Trichuris suis.</title>
        <authorList>
            <person name="Jex A.R."/>
            <person name="Nejsum P."/>
            <person name="Schwarz E.M."/>
            <person name="Hu L."/>
            <person name="Young N.D."/>
            <person name="Hall R.S."/>
            <person name="Korhonen P.K."/>
            <person name="Liao S."/>
            <person name="Thamsborg S."/>
            <person name="Xia J."/>
            <person name="Xu P."/>
            <person name="Wang S."/>
            <person name="Scheerlinck J.P."/>
            <person name="Hofmann A."/>
            <person name="Sternberg P.W."/>
            <person name="Wang J."/>
            <person name="Gasser R.B."/>
        </authorList>
    </citation>
    <scope>NUCLEOTIDE SEQUENCE [LARGE SCALE GENOMIC DNA]</scope>
    <source>
        <strain evidence="4">DCEP-RM93M</strain>
    </source>
</reference>
<dbReference type="Pfam" id="PF00226">
    <property type="entry name" value="DnaJ"/>
    <property type="match status" value="1"/>
</dbReference>
<sequence>MNHNKMVKLLFSRGIHSSQVGATSLYEVLGVKQDASKEEIKTAFYGLSKQDKVSLESSDTLFVPIKSFYSSSHQLQKTGKKAYHPDMVKKGSPSHLKYVQIVEAYNVLSRAESRQKYDKTAPQRSSITFSRSDMETRQPATMHGQYSYYYAWNNGGGFHKNPFINECTIPLTEDDLRRRRWIITLFFLISLVATLVQTYSHTLYRIQSLKATEENWKAISNAEKYSRTLTLDENVRRVFAQDHCNSEHGM</sequence>
<dbReference type="SUPFAM" id="SSF46565">
    <property type="entry name" value="Chaperone J-domain"/>
    <property type="match status" value="2"/>
</dbReference>
<feature type="transmembrane region" description="Helical" evidence="2">
    <location>
        <begin position="181"/>
        <end position="200"/>
    </location>
</feature>
<organism evidence="4 5">
    <name type="scientific">Trichuris suis</name>
    <name type="common">pig whipworm</name>
    <dbReference type="NCBI Taxonomy" id="68888"/>
    <lineage>
        <taxon>Eukaryota</taxon>
        <taxon>Metazoa</taxon>
        <taxon>Ecdysozoa</taxon>
        <taxon>Nematoda</taxon>
        <taxon>Enoplea</taxon>
        <taxon>Dorylaimia</taxon>
        <taxon>Trichinellida</taxon>
        <taxon>Trichuridae</taxon>
        <taxon>Trichuris</taxon>
    </lineage>
</organism>
<keyword evidence="2" id="KW-0472">Membrane</keyword>
<proteinExistence type="predicted"/>
<keyword evidence="5" id="KW-1185">Reference proteome</keyword>
<keyword evidence="2" id="KW-1133">Transmembrane helix</keyword>
<feature type="domain" description="J" evidence="3">
    <location>
        <begin position="24"/>
        <end position="121"/>
    </location>
</feature>
<name>A0A085LU66_9BILA</name>
<dbReference type="GO" id="GO:0005737">
    <property type="term" value="C:cytoplasm"/>
    <property type="evidence" value="ECO:0007669"/>
    <property type="project" value="TreeGrafter"/>
</dbReference>
<dbReference type="PRINTS" id="PR00625">
    <property type="entry name" value="JDOMAIN"/>
</dbReference>
<dbReference type="Proteomes" id="UP000030764">
    <property type="component" value="Unassembled WGS sequence"/>
</dbReference>
<protein>
    <recommendedName>
        <fullName evidence="3">J domain-containing protein</fullName>
    </recommendedName>
</protein>
<dbReference type="EMBL" id="KL363291">
    <property type="protein sequence ID" value="KFD48512.1"/>
    <property type="molecule type" value="Genomic_DNA"/>
</dbReference>
<evidence type="ECO:0000256" key="2">
    <source>
        <dbReference type="SAM" id="Phobius"/>
    </source>
</evidence>
<dbReference type="PANTHER" id="PTHR43096:SF52">
    <property type="entry name" value="DNAJ HOMOLOG 1, MITOCHONDRIAL-RELATED"/>
    <property type="match status" value="1"/>
</dbReference>
<keyword evidence="1" id="KW-0143">Chaperone</keyword>